<evidence type="ECO:0000256" key="8">
    <source>
        <dbReference type="ARBA" id="ARBA00023027"/>
    </source>
</evidence>
<evidence type="ECO:0000259" key="12">
    <source>
        <dbReference type="Pfam" id="PF00107"/>
    </source>
</evidence>
<evidence type="ECO:0000256" key="3">
    <source>
        <dbReference type="ARBA" id="ARBA00011738"/>
    </source>
</evidence>
<dbReference type="EC" id="1.1.1.1" evidence="4"/>
<dbReference type="SUPFAM" id="SSF50129">
    <property type="entry name" value="GroES-like"/>
    <property type="match status" value="2"/>
</dbReference>
<dbReference type="PANTHER" id="PTHR43880:SF56">
    <property type="entry name" value="ALCOHOL DEHYDROGENASE-LIKE 4"/>
    <property type="match status" value="1"/>
</dbReference>
<dbReference type="GO" id="GO:0008270">
    <property type="term" value="F:zinc ion binding"/>
    <property type="evidence" value="ECO:0007669"/>
    <property type="project" value="InterPro"/>
</dbReference>
<dbReference type="Pfam" id="PF08240">
    <property type="entry name" value="ADH_N"/>
    <property type="match status" value="1"/>
</dbReference>
<evidence type="ECO:0000256" key="5">
    <source>
        <dbReference type="ARBA" id="ARBA00022723"/>
    </source>
</evidence>
<dbReference type="PANTHER" id="PTHR43880">
    <property type="entry name" value="ALCOHOL DEHYDROGENASE"/>
    <property type="match status" value="1"/>
</dbReference>
<keyword evidence="6 11" id="KW-0862">Zinc</keyword>
<evidence type="ECO:0000256" key="6">
    <source>
        <dbReference type="ARBA" id="ARBA00022833"/>
    </source>
</evidence>
<dbReference type="Gene3D" id="3.40.50.720">
    <property type="entry name" value="NAD(P)-binding Rossmann-like Domain"/>
    <property type="match status" value="1"/>
</dbReference>
<accession>A0A6N2K723</accession>
<dbReference type="InterPro" id="IPR011032">
    <property type="entry name" value="GroES-like_sf"/>
</dbReference>
<comment type="subunit">
    <text evidence="3">Homodimer.</text>
</comment>
<dbReference type="GO" id="GO:0046294">
    <property type="term" value="P:formaldehyde catabolic process"/>
    <property type="evidence" value="ECO:0007669"/>
    <property type="project" value="TreeGrafter"/>
</dbReference>
<feature type="domain" description="Alcohol dehydrogenase-like N-terminal" evidence="13">
    <location>
        <begin position="83"/>
        <end position="202"/>
    </location>
</feature>
<name>A0A6N2K723_SALVM</name>
<protein>
    <recommendedName>
        <fullName evidence="4">alcohol dehydrogenase</fullName>
        <ecNumber evidence="4">1.1.1.1</ecNumber>
    </recommendedName>
</protein>
<comment type="catalytic activity">
    <reaction evidence="9">
        <text>a secondary alcohol + NAD(+) = a ketone + NADH + H(+)</text>
        <dbReference type="Rhea" id="RHEA:10740"/>
        <dbReference type="ChEBI" id="CHEBI:15378"/>
        <dbReference type="ChEBI" id="CHEBI:17087"/>
        <dbReference type="ChEBI" id="CHEBI:35681"/>
        <dbReference type="ChEBI" id="CHEBI:57540"/>
        <dbReference type="ChEBI" id="CHEBI:57945"/>
        <dbReference type="EC" id="1.1.1.1"/>
    </reaction>
</comment>
<keyword evidence="8" id="KW-0520">NAD</keyword>
<proteinExistence type="inferred from homology"/>
<evidence type="ECO:0000256" key="10">
    <source>
        <dbReference type="ARBA" id="ARBA00049243"/>
    </source>
</evidence>
<evidence type="ECO:0000256" key="2">
    <source>
        <dbReference type="ARBA" id="ARBA00010902"/>
    </source>
</evidence>
<gene>
    <name evidence="14" type="ORF">SVIM_LOCUS37903</name>
</gene>
<dbReference type="InterPro" id="IPR002328">
    <property type="entry name" value="ADH_Zn_CS"/>
</dbReference>
<sequence length="457" mass="49882">MAMFLQARRILTKTLPRCSSNSSPAFVKLLGLASRDLHDNVSRSKLFDPNATSGNVITCKAAVVRGPKQPFLMETIRVDPPKKKEVRIKILYTSICHTDLSAWKGENEAQRAYPRILGHEAVGLVESVGEGVTDLKTGDHVIPIFNGECGHCPYCTTKTTNLCQTYRVNPFKSDGEPIFHFLNTSTFTEYSVLDSACVVKIDPNSPLKKMSLLSCGVSTGKKPKNSLAMFREWEPRGMLANVQAGSSVAIFGLGALGLAASEGARARGASKIIGVDINPGKFDKGIGSSYFQFQQKKSEENGKKILRGKIETEKTDVPGKEMGMTHFVNPKDISKPVHQRIREMTGGGVDYSIECAGNVEVLREAFLSTHDGIEICRFQSGKLERTIPGAINNVDNISGTIFGDFKGKSQLPELAKACMNGVVNLDGFITHELPFEKINEAFELLGDGKALRCLLHV</sequence>
<dbReference type="InterPro" id="IPR036291">
    <property type="entry name" value="NAD(P)-bd_dom_sf"/>
</dbReference>
<dbReference type="FunFam" id="3.90.180.10:FF:000007">
    <property type="entry name" value="Alcohol dehydrogenase 6"/>
    <property type="match status" value="1"/>
</dbReference>
<organism evidence="14">
    <name type="scientific">Salix viminalis</name>
    <name type="common">Common osier</name>
    <name type="synonym">Basket willow</name>
    <dbReference type="NCBI Taxonomy" id="40686"/>
    <lineage>
        <taxon>Eukaryota</taxon>
        <taxon>Viridiplantae</taxon>
        <taxon>Streptophyta</taxon>
        <taxon>Embryophyta</taxon>
        <taxon>Tracheophyta</taxon>
        <taxon>Spermatophyta</taxon>
        <taxon>Magnoliopsida</taxon>
        <taxon>eudicotyledons</taxon>
        <taxon>Gunneridae</taxon>
        <taxon>Pentapetalae</taxon>
        <taxon>rosids</taxon>
        <taxon>fabids</taxon>
        <taxon>Malpighiales</taxon>
        <taxon>Salicaceae</taxon>
        <taxon>Saliceae</taxon>
        <taxon>Salix</taxon>
    </lineage>
</organism>
<feature type="domain" description="Alcohol dehydrogenase-like C-terminal" evidence="12">
    <location>
        <begin position="320"/>
        <end position="404"/>
    </location>
</feature>
<evidence type="ECO:0000256" key="11">
    <source>
        <dbReference type="RuleBase" id="RU361277"/>
    </source>
</evidence>
<comment type="cofactor">
    <cofactor evidence="1 11">
        <name>Zn(2+)</name>
        <dbReference type="ChEBI" id="CHEBI:29105"/>
    </cofactor>
</comment>
<dbReference type="Gene3D" id="3.90.180.10">
    <property type="entry name" value="Medium-chain alcohol dehydrogenases, catalytic domain"/>
    <property type="match status" value="2"/>
</dbReference>
<keyword evidence="7" id="KW-0560">Oxidoreductase</keyword>
<dbReference type="GO" id="GO:0004022">
    <property type="term" value="F:alcohol dehydrogenase (NAD+) activity"/>
    <property type="evidence" value="ECO:0007669"/>
    <property type="project" value="UniProtKB-EC"/>
</dbReference>
<dbReference type="InterPro" id="IPR013149">
    <property type="entry name" value="ADH-like_C"/>
</dbReference>
<dbReference type="InterPro" id="IPR013154">
    <property type="entry name" value="ADH-like_N"/>
</dbReference>
<evidence type="ECO:0000256" key="4">
    <source>
        <dbReference type="ARBA" id="ARBA00013190"/>
    </source>
</evidence>
<comment type="similarity">
    <text evidence="2">Belongs to the zinc-containing alcohol dehydrogenase family. Class-III subfamily.</text>
</comment>
<dbReference type="Pfam" id="PF00107">
    <property type="entry name" value="ADH_zinc_N"/>
    <property type="match status" value="1"/>
</dbReference>
<evidence type="ECO:0000256" key="9">
    <source>
        <dbReference type="ARBA" id="ARBA00049164"/>
    </source>
</evidence>
<dbReference type="GO" id="GO:0051903">
    <property type="term" value="F:S-(hydroxymethyl)glutathione dehydrogenase [NAD(P)+] activity"/>
    <property type="evidence" value="ECO:0007669"/>
    <property type="project" value="TreeGrafter"/>
</dbReference>
<comment type="catalytic activity">
    <reaction evidence="10">
        <text>a primary alcohol + NAD(+) = an aldehyde + NADH + H(+)</text>
        <dbReference type="Rhea" id="RHEA:10736"/>
        <dbReference type="ChEBI" id="CHEBI:15378"/>
        <dbReference type="ChEBI" id="CHEBI:15734"/>
        <dbReference type="ChEBI" id="CHEBI:17478"/>
        <dbReference type="ChEBI" id="CHEBI:57540"/>
        <dbReference type="ChEBI" id="CHEBI:57945"/>
        <dbReference type="EC" id="1.1.1.1"/>
    </reaction>
</comment>
<evidence type="ECO:0000256" key="1">
    <source>
        <dbReference type="ARBA" id="ARBA00001947"/>
    </source>
</evidence>
<evidence type="ECO:0000259" key="13">
    <source>
        <dbReference type="Pfam" id="PF08240"/>
    </source>
</evidence>
<keyword evidence="5 11" id="KW-0479">Metal-binding</keyword>
<evidence type="ECO:0000256" key="7">
    <source>
        <dbReference type="ARBA" id="ARBA00023002"/>
    </source>
</evidence>
<dbReference type="PROSITE" id="PS00059">
    <property type="entry name" value="ADH_ZINC"/>
    <property type="match status" value="1"/>
</dbReference>
<dbReference type="EMBL" id="CAADRP010000125">
    <property type="protein sequence ID" value="VFU23649.1"/>
    <property type="molecule type" value="Genomic_DNA"/>
</dbReference>
<dbReference type="GO" id="GO:0005829">
    <property type="term" value="C:cytosol"/>
    <property type="evidence" value="ECO:0007669"/>
    <property type="project" value="TreeGrafter"/>
</dbReference>
<dbReference type="AlphaFoldDB" id="A0A6N2K723"/>
<reference evidence="14" key="1">
    <citation type="submission" date="2019-03" db="EMBL/GenBank/DDBJ databases">
        <authorList>
            <person name="Mank J."/>
            <person name="Almeida P."/>
        </authorList>
    </citation>
    <scope>NUCLEOTIDE SEQUENCE</scope>
    <source>
        <strain evidence="14">78183</strain>
    </source>
</reference>
<dbReference type="SUPFAM" id="SSF51735">
    <property type="entry name" value="NAD(P)-binding Rossmann-fold domains"/>
    <property type="match status" value="1"/>
</dbReference>
<evidence type="ECO:0000313" key="14">
    <source>
        <dbReference type="EMBL" id="VFU23649.1"/>
    </source>
</evidence>